<sequence>MRFLVPALAALLLAAPAVAAEPTASFRSNAAKTAVPVQPRQGTFQPRKLEAERAKQRSEALTQRIKALRERNGGK</sequence>
<gene>
    <name evidence="3" type="ORF">KL86APRO_10916</name>
</gene>
<evidence type="ECO:0000256" key="1">
    <source>
        <dbReference type="SAM" id="MobiDB-lite"/>
    </source>
</evidence>
<protein>
    <submittedName>
        <fullName evidence="3">Uncharacterized protein</fullName>
    </submittedName>
</protein>
<feature type="region of interest" description="Disordered" evidence="1">
    <location>
        <begin position="28"/>
        <end position="60"/>
    </location>
</feature>
<feature type="signal peptide" evidence="2">
    <location>
        <begin position="1"/>
        <end position="19"/>
    </location>
</feature>
<feature type="compositionally biased region" description="Basic and acidic residues" evidence="1">
    <location>
        <begin position="47"/>
        <end position="58"/>
    </location>
</feature>
<keyword evidence="2" id="KW-0732">Signal</keyword>
<accession>A0A212JE26</accession>
<proteinExistence type="predicted"/>
<evidence type="ECO:0000313" key="3">
    <source>
        <dbReference type="EMBL" id="SBV97682.1"/>
    </source>
</evidence>
<name>A0A212JE26_9PROT</name>
<dbReference type="EMBL" id="FLUO01000001">
    <property type="protein sequence ID" value="SBV97682.1"/>
    <property type="molecule type" value="Genomic_DNA"/>
</dbReference>
<dbReference type="AlphaFoldDB" id="A0A212JE26"/>
<reference evidence="3" key="1">
    <citation type="submission" date="2016-04" db="EMBL/GenBank/DDBJ databases">
        <authorList>
            <person name="Evans L.H."/>
            <person name="Alamgir A."/>
            <person name="Owens N."/>
            <person name="Weber N.D."/>
            <person name="Virtaneva K."/>
            <person name="Barbian K."/>
            <person name="Babar A."/>
            <person name="Rosenke K."/>
        </authorList>
    </citation>
    <scope>NUCLEOTIDE SEQUENCE</scope>
    <source>
        <strain evidence="3">86</strain>
    </source>
</reference>
<feature type="chain" id="PRO_5012871803" evidence="2">
    <location>
        <begin position="20"/>
        <end position="75"/>
    </location>
</feature>
<evidence type="ECO:0000256" key="2">
    <source>
        <dbReference type="SAM" id="SignalP"/>
    </source>
</evidence>
<organism evidence="3">
    <name type="scientific">uncultured Alphaproteobacteria bacterium</name>
    <dbReference type="NCBI Taxonomy" id="91750"/>
    <lineage>
        <taxon>Bacteria</taxon>
        <taxon>Pseudomonadati</taxon>
        <taxon>Pseudomonadota</taxon>
        <taxon>Alphaproteobacteria</taxon>
        <taxon>environmental samples</taxon>
    </lineage>
</organism>